<keyword evidence="3" id="KW-1185">Reference proteome</keyword>
<evidence type="ECO:0000313" key="2">
    <source>
        <dbReference type="EMBL" id="GMF38379.1"/>
    </source>
</evidence>
<feature type="region of interest" description="Disordered" evidence="1">
    <location>
        <begin position="54"/>
        <end position="118"/>
    </location>
</feature>
<dbReference type="AlphaFoldDB" id="A0A9W6XGY2"/>
<evidence type="ECO:0000313" key="3">
    <source>
        <dbReference type="Proteomes" id="UP001165083"/>
    </source>
</evidence>
<organism evidence="2 3">
    <name type="scientific">Phytophthora lilii</name>
    <dbReference type="NCBI Taxonomy" id="2077276"/>
    <lineage>
        <taxon>Eukaryota</taxon>
        <taxon>Sar</taxon>
        <taxon>Stramenopiles</taxon>
        <taxon>Oomycota</taxon>
        <taxon>Peronosporomycetes</taxon>
        <taxon>Peronosporales</taxon>
        <taxon>Peronosporaceae</taxon>
        <taxon>Phytophthora</taxon>
    </lineage>
</organism>
<protein>
    <submittedName>
        <fullName evidence="2">Unnamed protein product</fullName>
    </submittedName>
</protein>
<accession>A0A9W6XGY2</accession>
<dbReference type="Proteomes" id="UP001165083">
    <property type="component" value="Unassembled WGS sequence"/>
</dbReference>
<gene>
    <name evidence="2" type="ORF">Plil01_001604300</name>
</gene>
<feature type="compositionally biased region" description="Basic and acidic residues" evidence="1">
    <location>
        <begin position="54"/>
        <end position="109"/>
    </location>
</feature>
<proteinExistence type="predicted"/>
<reference evidence="2" key="1">
    <citation type="submission" date="2023-04" db="EMBL/GenBank/DDBJ databases">
        <title>Phytophthora lilii NBRC 32176.</title>
        <authorList>
            <person name="Ichikawa N."/>
            <person name="Sato H."/>
            <person name="Tonouchi N."/>
        </authorList>
    </citation>
    <scope>NUCLEOTIDE SEQUENCE</scope>
    <source>
        <strain evidence="2">NBRC 32176</strain>
    </source>
</reference>
<evidence type="ECO:0000256" key="1">
    <source>
        <dbReference type="SAM" id="MobiDB-lite"/>
    </source>
</evidence>
<dbReference type="EMBL" id="BSXW01001666">
    <property type="protein sequence ID" value="GMF38379.1"/>
    <property type="molecule type" value="Genomic_DNA"/>
</dbReference>
<comment type="caution">
    <text evidence="2">The sequence shown here is derived from an EMBL/GenBank/DDBJ whole genome shotgun (WGS) entry which is preliminary data.</text>
</comment>
<name>A0A9W6XGY2_9STRA</name>
<sequence length="118" mass="14186">MPAFCSKIEAASAGSRQTFSRKKTCGDRGLERRLCHVCVKDIHELEEMITEVLKIDERNSTRESSQHHSRSRDSTRRREDRRREDSRDHYSRRNRREREFDRRRDDSRNVPRVTLAEV</sequence>
<dbReference type="OrthoDB" id="136332at2759"/>